<dbReference type="AlphaFoldDB" id="A0AAN8NZF6"/>
<feature type="transmembrane region" description="Helical" evidence="1">
    <location>
        <begin position="101"/>
        <end position="121"/>
    </location>
</feature>
<name>A0AAN8NZF6_POLSC</name>
<dbReference type="EMBL" id="JAWJWE010000004">
    <property type="protein sequence ID" value="KAK6636108.1"/>
    <property type="molecule type" value="Genomic_DNA"/>
</dbReference>
<organism evidence="2 3">
    <name type="scientific">Polyplax serrata</name>
    <name type="common">Common mouse louse</name>
    <dbReference type="NCBI Taxonomy" id="468196"/>
    <lineage>
        <taxon>Eukaryota</taxon>
        <taxon>Metazoa</taxon>
        <taxon>Ecdysozoa</taxon>
        <taxon>Arthropoda</taxon>
        <taxon>Hexapoda</taxon>
        <taxon>Insecta</taxon>
        <taxon>Pterygota</taxon>
        <taxon>Neoptera</taxon>
        <taxon>Paraneoptera</taxon>
        <taxon>Psocodea</taxon>
        <taxon>Troctomorpha</taxon>
        <taxon>Phthiraptera</taxon>
        <taxon>Anoplura</taxon>
        <taxon>Polyplacidae</taxon>
        <taxon>Polyplax</taxon>
    </lineage>
</organism>
<proteinExistence type="predicted"/>
<keyword evidence="1" id="KW-0812">Transmembrane</keyword>
<gene>
    <name evidence="2" type="ORF">RUM43_009760</name>
</gene>
<keyword evidence="1" id="KW-1133">Transmembrane helix</keyword>
<accession>A0AAN8NZF6</accession>
<dbReference type="Proteomes" id="UP001372834">
    <property type="component" value="Unassembled WGS sequence"/>
</dbReference>
<evidence type="ECO:0000313" key="3">
    <source>
        <dbReference type="Proteomes" id="UP001372834"/>
    </source>
</evidence>
<reference evidence="2 3" key="1">
    <citation type="submission" date="2023-10" db="EMBL/GenBank/DDBJ databases">
        <title>Genomes of two closely related lineages of the louse Polyplax serrata with different host specificities.</title>
        <authorList>
            <person name="Martinu J."/>
            <person name="Tarabai H."/>
            <person name="Stefka J."/>
            <person name="Hypsa V."/>
        </authorList>
    </citation>
    <scope>NUCLEOTIDE SEQUENCE [LARGE SCALE GENOMIC DNA]</scope>
    <source>
        <strain evidence="2">HR10_N</strain>
    </source>
</reference>
<sequence length="122" mass="13987">MWVTTTTIKDSRQLLVSKSRLKFIVKTHSFKGGKLKLRCLANIHNVYSQAIELDIEEEKPRLNSDATQVVILPSNFLEKKSEAETQNRNHNEFAYSRGVSLNQGLLLILELLVSFCLLLLMR</sequence>
<evidence type="ECO:0000256" key="1">
    <source>
        <dbReference type="SAM" id="Phobius"/>
    </source>
</evidence>
<evidence type="ECO:0000313" key="2">
    <source>
        <dbReference type="EMBL" id="KAK6636108.1"/>
    </source>
</evidence>
<comment type="caution">
    <text evidence="2">The sequence shown here is derived from an EMBL/GenBank/DDBJ whole genome shotgun (WGS) entry which is preliminary data.</text>
</comment>
<keyword evidence="1" id="KW-0472">Membrane</keyword>
<protein>
    <submittedName>
        <fullName evidence="2">Uncharacterized protein</fullName>
    </submittedName>
</protein>